<feature type="binding site" evidence="7">
    <location>
        <begin position="116"/>
        <end position="117"/>
    </location>
    <ligand>
        <name>substrate</name>
    </ligand>
</feature>
<evidence type="ECO:0000256" key="9">
    <source>
        <dbReference type="RuleBase" id="RU004511"/>
    </source>
</evidence>
<protein>
    <recommendedName>
        <fullName evidence="9">Phosphoglycerate mutase</fullName>
        <ecNumber evidence="9">5.4.2.11</ecNumber>
        <ecNumber evidence="9">5.4.2.4</ecNumber>
    </recommendedName>
</protein>
<comment type="catalytic activity">
    <reaction evidence="2 9">
        <text>(2R)-3-phospho-glyceroyl phosphate = (2R)-2,3-bisphosphoglycerate + H(+)</text>
        <dbReference type="Rhea" id="RHEA:17765"/>
        <dbReference type="ChEBI" id="CHEBI:15378"/>
        <dbReference type="ChEBI" id="CHEBI:57604"/>
        <dbReference type="ChEBI" id="CHEBI:58248"/>
        <dbReference type="EC" id="5.4.2.4"/>
    </reaction>
</comment>
<dbReference type="NCBIfam" id="NF010713">
    <property type="entry name" value="PRK14115.1"/>
    <property type="match status" value="1"/>
</dbReference>
<reference evidence="10" key="1">
    <citation type="journal article" date="2024" name="Gigascience">
        <title>Chromosome-level genome of the poultry shaft louse Menopon gallinae provides insight into the host-switching and adaptive evolution of parasitic lice.</title>
        <authorList>
            <person name="Xu Y."/>
            <person name="Ma L."/>
            <person name="Liu S."/>
            <person name="Liang Y."/>
            <person name="Liu Q."/>
            <person name="He Z."/>
            <person name="Tian L."/>
            <person name="Duan Y."/>
            <person name="Cai W."/>
            <person name="Li H."/>
            <person name="Song F."/>
        </authorList>
    </citation>
    <scope>NUCLEOTIDE SEQUENCE</scope>
    <source>
        <strain evidence="10">Cailab_2023a</strain>
    </source>
</reference>
<feature type="binding site" evidence="7">
    <location>
        <position position="62"/>
    </location>
    <ligand>
        <name>substrate</name>
    </ligand>
</feature>
<keyword evidence="4 9" id="KW-0324">Glycolysis</keyword>
<evidence type="ECO:0000313" key="10">
    <source>
        <dbReference type="EMBL" id="KAL0269611.1"/>
    </source>
</evidence>
<feature type="site" description="Transition state stabilizer" evidence="8">
    <location>
        <position position="187"/>
    </location>
</feature>
<comment type="caution">
    <text evidence="10">The sequence shown here is derived from an EMBL/GenBank/DDBJ whole genome shotgun (WGS) entry which is preliminary data.</text>
</comment>
<evidence type="ECO:0000256" key="4">
    <source>
        <dbReference type="ARBA" id="ARBA00023152"/>
    </source>
</evidence>
<dbReference type="FunFam" id="3.40.50.1240:FF:000003">
    <property type="entry name" value="2,3-bisphosphoglycerate-dependent phosphoglycerate mutase"/>
    <property type="match status" value="1"/>
</dbReference>
<organism evidence="10">
    <name type="scientific">Menopon gallinae</name>
    <name type="common">poultry shaft louse</name>
    <dbReference type="NCBI Taxonomy" id="328185"/>
    <lineage>
        <taxon>Eukaryota</taxon>
        <taxon>Metazoa</taxon>
        <taxon>Ecdysozoa</taxon>
        <taxon>Arthropoda</taxon>
        <taxon>Hexapoda</taxon>
        <taxon>Insecta</taxon>
        <taxon>Pterygota</taxon>
        <taxon>Neoptera</taxon>
        <taxon>Paraneoptera</taxon>
        <taxon>Psocodea</taxon>
        <taxon>Troctomorpha</taxon>
        <taxon>Phthiraptera</taxon>
        <taxon>Amblycera</taxon>
        <taxon>Menoponidae</taxon>
        <taxon>Menopon</taxon>
    </lineage>
</organism>
<evidence type="ECO:0000256" key="5">
    <source>
        <dbReference type="ARBA" id="ARBA00023235"/>
    </source>
</evidence>
<dbReference type="NCBIfam" id="TIGR01258">
    <property type="entry name" value="pgm_1"/>
    <property type="match status" value="1"/>
</dbReference>
<dbReference type="GO" id="GO:0016791">
    <property type="term" value="F:phosphatase activity"/>
    <property type="evidence" value="ECO:0007669"/>
    <property type="project" value="UniProtKB-ARBA"/>
</dbReference>
<dbReference type="InterPro" id="IPR001345">
    <property type="entry name" value="PG/BPGM_mutase_AS"/>
</dbReference>
<gene>
    <name evidence="10" type="ORF">PYX00_007287</name>
</gene>
<feature type="binding site" evidence="7">
    <location>
        <begin position="188"/>
        <end position="189"/>
    </location>
    <ligand>
        <name>substrate</name>
    </ligand>
</feature>
<proteinExistence type="inferred from homology"/>
<dbReference type="CDD" id="cd07067">
    <property type="entry name" value="HP_PGM_like"/>
    <property type="match status" value="1"/>
</dbReference>
<dbReference type="Gene3D" id="3.40.50.1240">
    <property type="entry name" value="Phosphoglycerate mutase-like"/>
    <property type="match status" value="1"/>
</dbReference>
<dbReference type="GO" id="GO:0006096">
    <property type="term" value="P:glycolytic process"/>
    <property type="evidence" value="ECO:0007669"/>
    <property type="project" value="UniProtKB-KW"/>
</dbReference>
<feature type="active site" description="Tele-phosphohistidine intermediate" evidence="6">
    <location>
        <position position="11"/>
    </location>
</feature>
<dbReference type="PANTHER" id="PTHR11931">
    <property type="entry name" value="PHOSPHOGLYCERATE MUTASE"/>
    <property type="match status" value="1"/>
</dbReference>
<feature type="binding site" evidence="7">
    <location>
        <begin position="10"/>
        <end position="17"/>
    </location>
    <ligand>
        <name>substrate</name>
    </ligand>
</feature>
<dbReference type="InterPro" id="IPR029033">
    <property type="entry name" value="His_PPase_superfam"/>
</dbReference>
<dbReference type="AlphaFoldDB" id="A0AAW2HIC2"/>
<dbReference type="HAMAP" id="MF_01039">
    <property type="entry name" value="PGAM_GpmA"/>
    <property type="match status" value="1"/>
</dbReference>
<dbReference type="EC" id="5.4.2.4" evidence="9"/>
<evidence type="ECO:0000256" key="6">
    <source>
        <dbReference type="PIRSR" id="PIRSR613078-1"/>
    </source>
</evidence>
<dbReference type="PROSITE" id="PS00175">
    <property type="entry name" value="PG_MUTASE"/>
    <property type="match status" value="1"/>
</dbReference>
<evidence type="ECO:0000256" key="7">
    <source>
        <dbReference type="PIRSR" id="PIRSR613078-2"/>
    </source>
</evidence>
<evidence type="ECO:0000256" key="1">
    <source>
        <dbReference type="ARBA" id="ARBA00000380"/>
    </source>
</evidence>
<dbReference type="EMBL" id="JARGDH010000004">
    <property type="protein sequence ID" value="KAL0269611.1"/>
    <property type="molecule type" value="Genomic_DNA"/>
</dbReference>
<evidence type="ECO:0000256" key="3">
    <source>
        <dbReference type="ARBA" id="ARBA00006717"/>
    </source>
</evidence>
<dbReference type="Pfam" id="PF00300">
    <property type="entry name" value="His_Phos_1"/>
    <property type="match status" value="1"/>
</dbReference>
<name>A0AAW2HIC2_9NEOP</name>
<feature type="binding site" evidence="7">
    <location>
        <begin position="89"/>
        <end position="92"/>
    </location>
    <ligand>
        <name>substrate</name>
    </ligand>
</feature>
<dbReference type="InterPro" id="IPR013078">
    <property type="entry name" value="His_Pase_superF_clade-1"/>
</dbReference>
<evidence type="ECO:0000256" key="8">
    <source>
        <dbReference type="PIRSR" id="PIRSR613078-3"/>
    </source>
</evidence>
<accession>A0AAW2HIC2</accession>
<comment type="similarity">
    <text evidence="3 9">Belongs to the phosphoglycerate mutase family. BPG-dependent PGAM subfamily.</text>
</comment>
<dbReference type="SMART" id="SM00855">
    <property type="entry name" value="PGAM"/>
    <property type="match status" value="1"/>
</dbReference>
<feature type="active site" description="Proton donor/acceptor" evidence="6">
    <location>
        <position position="89"/>
    </location>
</feature>
<dbReference type="InterPro" id="IPR005952">
    <property type="entry name" value="Phosphogly_mut1"/>
</dbReference>
<comment type="catalytic activity">
    <reaction evidence="1 9">
        <text>(2R)-2-phosphoglycerate = (2R)-3-phosphoglycerate</text>
        <dbReference type="Rhea" id="RHEA:15901"/>
        <dbReference type="ChEBI" id="CHEBI:58272"/>
        <dbReference type="ChEBI" id="CHEBI:58289"/>
        <dbReference type="EC" id="5.4.2.11"/>
    </reaction>
</comment>
<keyword evidence="5 9" id="KW-0413">Isomerase</keyword>
<dbReference type="GO" id="GO:0004619">
    <property type="term" value="F:phosphoglycerate mutase activity"/>
    <property type="evidence" value="ECO:0007669"/>
    <property type="project" value="UniProtKB-EC"/>
</dbReference>
<evidence type="ECO:0000256" key="2">
    <source>
        <dbReference type="ARBA" id="ARBA00000505"/>
    </source>
</evidence>
<dbReference type="EC" id="5.4.2.11" evidence="9"/>
<dbReference type="GO" id="GO:0004082">
    <property type="term" value="F:bisphosphoglycerate mutase activity"/>
    <property type="evidence" value="ECO:0007669"/>
    <property type="project" value="UniProtKB-EC"/>
</dbReference>
<sequence>MTTHRIIMVRHGESEWNRKNLFCGWYDSDLSEKGEIEAANVGKTLKENMVEIDCAHTSMLTRANRTLQHILREMELEDIPVYKTWRLNERHYGGLTGLNRAETAAKFGETQVHIWRRSFNVPPPPMEKTHPYYNDIVNDPRYAEEPSKAEFPLYESLEMTINRTLPYWNDVIVPQLKEGKTVLIAAHGNSLRGIVKHLDDMSEEMIMQLNLPTGIPFEYLLDEDMNPVTSLKFFGDEDVVRSAMETVATMGKTHKSVS</sequence>
<dbReference type="SUPFAM" id="SSF53254">
    <property type="entry name" value="Phosphoglycerate mutase-like"/>
    <property type="match status" value="1"/>
</dbReference>